<dbReference type="Pfam" id="PF00005">
    <property type="entry name" value="ABC_tran"/>
    <property type="match status" value="2"/>
</dbReference>
<name>A0A7K0K564_9ACTO</name>
<keyword evidence="2" id="KW-0547">Nucleotide-binding</keyword>
<dbReference type="Gene3D" id="3.40.50.300">
    <property type="entry name" value="P-loop containing nucleotide triphosphate hydrolases"/>
    <property type="match status" value="3"/>
</dbReference>
<dbReference type="SUPFAM" id="SSF52540">
    <property type="entry name" value="P-loop containing nucleoside triphosphate hydrolases"/>
    <property type="match status" value="2"/>
</dbReference>
<dbReference type="PANTHER" id="PTHR19211">
    <property type="entry name" value="ATP-BINDING TRANSPORT PROTEIN-RELATED"/>
    <property type="match status" value="1"/>
</dbReference>
<gene>
    <name evidence="5" type="ORF">FYJ63_08050</name>
</gene>
<dbReference type="PROSITE" id="PS50893">
    <property type="entry name" value="ABC_TRANSPORTER_2"/>
    <property type="match status" value="1"/>
</dbReference>
<dbReference type="Proteomes" id="UP000442535">
    <property type="component" value="Unassembled WGS sequence"/>
</dbReference>
<evidence type="ECO:0000313" key="6">
    <source>
        <dbReference type="Proteomes" id="UP000442535"/>
    </source>
</evidence>
<dbReference type="InterPro" id="IPR050611">
    <property type="entry name" value="ABCF"/>
</dbReference>
<dbReference type="InterPro" id="IPR027417">
    <property type="entry name" value="P-loop_NTPase"/>
</dbReference>
<proteinExistence type="predicted"/>
<evidence type="ECO:0000313" key="5">
    <source>
        <dbReference type="EMBL" id="MST50185.1"/>
    </source>
</evidence>
<dbReference type="EMBL" id="VUMY01000014">
    <property type="protein sequence ID" value="MST50185.1"/>
    <property type="molecule type" value="Genomic_DNA"/>
</dbReference>
<sequence length="534" mass="58604">MPFLLDNISFSFTATPLLSRVSLRCSPGQRLAVVGPNGCGKTTLLRLAAGDLEPQAGSVTQPSRARCLFKLPESDASVANYLDQQSGSISAKLKRFEELSGQLADNPGAKIPEEYSLLLEELTALNAWDYESTQRELLGQFGLADLDTSCPMRTLSPGTLARLALTGILNDHDAALVLDEPTNHLDAVSRETLIETLVKWPAEVLFVSHDRDFIEQVATSVIDLDSAVWQGLALARGENQQGVWETRGGYSDYLREKERARQSYQRIYESQQEEKRKLSAHREASEVVGHIKFKPRTEIGAAQNFFADRATKVSTRRKNDDRTRLEQLSRREVMKPRFAHFGIEIPPVHLGAGIALSVREASVPGRLAVVNLELASGEKLLVTGPNGSGKTTLLDWIAAGAPPTDDASGLVNCNCKTVLIGQDLPERTDTAIPADCWEKGVGVAGKGILHPKFWNIPLGKLSAGNLRRAQFALALSRIASQNAALIVDEPTNYLDLDFVQVLENALTSWNGTLILASHDTWLINHWPFARLMLQ</sequence>
<feature type="domain" description="ABC transporter" evidence="4">
    <location>
        <begin position="3"/>
        <end position="251"/>
    </location>
</feature>
<keyword evidence="1" id="KW-0677">Repeat</keyword>
<dbReference type="CDD" id="cd03221">
    <property type="entry name" value="ABCF_EF-3"/>
    <property type="match status" value="1"/>
</dbReference>
<dbReference type="FunFam" id="3.40.50.300:FF:000011">
    <property type="entry name" value="Putative ABC transporter ATP-binding component"/>
    <property type="match status" value="1"/>
</dbReference>
<dbReference type="GO" id="GO:0005524">
    <property type="term" value="F:ATP binding"/>
    <property type="evidence" value="ECO:0007669"/>
    <property type="project" value="UniProtKB-KW"/>
</dbReference>
<evidence type="ECO:0000256" key="2">
    <source>
        <dbReference type="ARBA" id="ARBA00022741"/>
    </source>
</evidence>
<evidence type="ECO:0000256" key="1">
    <source>
        <dbReference type="ARBA" id="ARBA00022737"/>
    </source>
</evidence>
<evidence type="ECO:0000256" key="3">
    <source>
        <dbReference type="ARBA" id="ARBA00022840"/>
    </source>
</evidence>
<comment type="caution">
    <text evidence="5">The sequence shown here is derived from an EMBL/GenBank/DDBJ whole genome shotgun (WGS) entry which is preliminary data.</text>
</comment>
<reference evidence="5 6" key="1">
    <citation type="submission" date="2019-08" db="EMBL/GenBank/DDBJ databases">
        <title>In-depth cultivation of the pig gut microbiome towards novel bacterial diversity and tailored functional studies.</title>
        <authorList>
            <person name="Wylensek D."/>
            <person name="Hitch T.C.A."/>
            <person name="Clavel T."/>
        </authorList>
    </citation>
    <scope>NUCLEOTIDE SEQUENCE [LARGE SCALE GENOMIC DNA]</scope>
    <source>
        <strain evidence="5 6">RF-GAM-744-WT-7</strain>
    </source>
</reference>
<dbReference type="InterPro" id="IPR003593">
    <property type="entry name" value="AAA+_ATPase"/>
</dbReference>
<keyword evidence="3 5" id="KW-0067">ATP-binding</keyword>
<dbReference type="PANTHER" id="PTHR19211:SF14">
    <property type="entry name" value="ATP-BINDING CASSETTE SUB-FAMILY F MEMBER 1"/>
    <property type="match status" value="1"/>
</dbReference>
<accession>A0A7K0K564</accession>
<protein>
    <submittedName>
        <fullName evidence="5">ABC-F family ATP-binding cassette domain-containing protein</fullName>
    </submittedName>
</protein>
<organism evidence="5 6">
    <name type="scientific">Mobiluncus porci</name>
    <dbReference type="NCBI Taxonomy" id="2652278"/>
    <lineage>
        <taxon>Bacteria</taxon>
        <taxon>Bacillati</taxon>
        <taxon>Actinomycetota</taxon>
        <taxon>Actinomycetes</taxon>
        <taxon>Actinomycetales</taxon>
        <taxon>Actinomycetaceae</taxon>
        <taxon>Mobiluncus</taxon>
    </lineage>
</organism>
<dbReference type="GO" id="GO:0016887">
    <property type="term" value="F:ATP hydrolysis activity"/>
    <property type="evidence" value="ECO:0007669"/>
    <property type="project" value="InterPro"/>
</dbReference>
<keyword evidence="6" id="KW-1185">Reference proteome</keyword>
<evidence type="ECO:0000259" key="4">
    <source>
        <dbReference type="PROSITE" id="PS50893"/>
    </source>
</evidence>
<dbReference type="SMART" id="SM00382">
    <property type="entry name" value="AAA"/>
    <property type="match status" value="2"/>
</dbReference>
<dbReference type="InterPro" id="IPR003439">
    <property type="entry name" value="ABC_transporter-like_ATP-bd"/>
</dbReference>
<dbReference type="AlphaFoldDB" id="A0A7K0K564"/>
<dbReference type="RefSeq" id="WP_338106885.1">
    <property type="nucleotide sequence ID" value="NZ_VUMY01000014.1"/>
</dbReference>